<keyword evidence="2 4" id="KW-0648">Protein biosynthesis</keyword>
<reference evidence="7" key="1">
    <citation type="submission" date="2015-01" db="EMBL/GenBank/DDBJ databases">
        <title>The complete plastid genome of Bangia fuscopurpurea (Dillwyn) Lyngbye revealed ancestral gene repertoire and highly conserved synteny among genera of Bangiales (Rhodophyta).</title>
        <authorList>
            <person name="Cao M."/>
            <person name="Bi G."/>
            <person name="Mao Y."/>
            <person name="Kong F."/>
        </authorList>
    </citation>
    <scope>NUCLEOTIDE SEQUENCE</scope>
</reference>
<comment type="function">
    <text evidence="3 4">Associates with the EF-Tu.GDP complex and induces the exchange of GDP to GTP. It remains bound to the aminoacyl-tRNA.EF-Tu.GTP complex up to the GTP hydrolysis stage on the ribosome.</text>
</comment>
<gene>
    <name evidence="7" type="primary">tsf</name>
    <name evidence="7" type="ORF">BafuCp061</name>
</gene>
<keyword evidence="5" id="KW-0496">Mitochondrion</keyword>
<evidence type="ECO:0000313" key="7">
    <source>
        <dbReference type="EMBL" id="AKE98849.1"/>
    </source>
</evidence>
<evidence type="ECO:0000259" key="6">
    <source>
        <dbReference type="Pfam" id="PF00889"/>
    </source>
</evidence>
<evidence type="ECO:0000256" key="1">
    <source>
        <dbReference type="ARBA" id="ARBA00022768"/>
    </source>
</evidence>
<dbReference type="EMBL" id="KP714733">
    <property type="protein sequence ID" value="AKE98849.1"/>
    <property type="molecule type" value="Genomic_DNA"/>
</dbReference>
<organism evidence="7">
    <name type="scientific">Bangia fuscopurpurea</name>
    <name type="common">Red alga</name>
    <name type="synonym">Conferva fuscopurpurea</name>
    <dbReference type="NCBI Taxonomy" id="101920"/>
    <lineage>
        <taxon>Eukaryota</taxon>
        <taxon>Rhodophyta</taxon>
        <taxon>Bangiophyceae</taxon>
        <taxon>Bangiales</taxon>
        <taxon>Bangiaceae</taxon>
        <taxon>Bangia</taxon>
    </lineage>
</organism>
<sequence>MQIAACPNVEYVSTMHIPDETINLEKTIESGKEDLQNKPIEMLEKIVEGRIKKRLKELSLLDQMFIRNQDITVEDLINQNIAILGENIKIRRFVRFVLGEGEENTKANFADEVADILNKK</sequence>
<dbReference type="AlphaFoldDB" id="A0A0F6VXQ1"/>
<evidence type="ECO:0000256" key="5">
    <source>
        <dbReference type="HAMAP-Rule" id="MF_03135"/>
    </source>
</evidence>
<dbReference type="PANTHER" id="PTHR11741:SF10">
    <property type="entry name" value="POLYPROTEIN OF EF-TS, CHLOROPLASTIC"/>
    <property type="match status" value="1"/>
</dbReference>
<dbReference type="InterPro" id="IPR001816">
    <property type="entry name" value="Transl_elong_EFTs/EF1B"/>
</dbReference>
<feature type="domain" description="Translation elongation factor EFTs/EF1B dimerisation" evidence="6">
    <location>
        <begin position="1"/>
        <end position="100"/>
    </location>
</feature>
<dbReference type="PANTHER" id="PTHR11741">
    <property type="entry name" value="ELONGATION FACTOR TS"/>
    <property type="match status" value="1"/>
</dbReference>
<geneLocation type="plastid" evidence="7"/>
<dbReference type="HAMAP" id="MF_00050">
    <property type="entry name" value="EF_Ts"/>
    <property type="match status" value="1"/>
</dbReference>
<dbReference type="Pfam" id="PF00889">
    <property type="entry name" value="EF_TS"/>
    <property type="match status" value="1"/>
</dbReference>
<name>A0A0F6VXQ1_BANFU</name>
<evidence type="ECO:0000256" key="2">
    <source>
        <dbReference type="ARBA" id="ARBA00022917"/>
    </source>
</evidence>
<dbReference type="GO" id="GO:0005739">
    <property type="term" value="C:mitochondrion"/>
    <property type="evidence" value="ECO:0007669"/>
    <property type="project" value="UniProtKB-SubCell"/>
</dbReference>
<proteinExistence type="inferred from homology"/>
<keyword evidence="7" id="KW-0934">Plastid</keyword>
<dbReference type="GO" id="GO:0003746">
    <property type="term" value="F:translation elongation factor activity"/>
    <property type="evidence" value="ECO:0007669"/>
    <property type="project" value="UniProtKB-UniRule"/>
</dbReference>
<evidence type="ECO:0000256" key="4">
    <source>
        <dbReference type="HAMAP-Rule" id="MF_00050"/>
    </source>
</evidence>
<accession>A0A0F6VXQ1</accession>
<dbReference type="Gene3D" id="3.30.479.20">
    <property type="entry name" value="Elongation factor Ts, dimerisation domain"/>
    <property type="match status" value="1"/>
</dbReference>
<dbReference type="GO" id="GO:0070125">
    <property type="term" value="P:mitochondrial translational elongation"/>
    <property type="evidence" value="ECO:0007669"/>
    <property type="project" value="TreeGrafter"/>
</dbReference>
<comment type="similarity">
    <text evidence="4">Belongs to the EF-Ts family.</text>
</comment>
<protein>
    <recommendedName>
        <fullName evidence="5">Elongation factor Ts, mitochondrial</fullName>
        <shortName evidence="5">EF-Ts</shortName>
        <shortName evidence="5">EF-TsMt</shortName>
    </recommendedName>
</protein>
<dbReference type="Gene3D" id="1.10.286.20">
    <property type="match status" value="1"/>
</dbReference>
<evidence type="ECO:0000256" key="3">
    <source>
        <dbReference type="ARBA" id="ARBA00025453"/>
    </source>
</evidence>
<dbReference type="SUPFAM" id="SSF54713">
    <property type="entry name" value="Elongation factor Ts (EF-Ts), dimerisation domain"/>
    <property type="match status" value="1"/>
</dbReference>
<keyword evidence="4" id="KW-0963">Cytoplasm</keyword>
<dbReference type="InterPro" id="IPR014039">
    <property type="entry name" value="Transl_elong_EFTs/EF1B_dimer"/>
</dbReference>
<dbReference type="InterPro" id="IPR036402">
    <property type="entry name" value="EF-Ts_dimer_sf"/>
</dbReference>
<keyword evidence="1 4" id="KW-0251">Elongation factor</keyword>
<comment type="subcellular location">
    <subcellularLocation>
        <location evidence="4">Cytoplasm</location>
    </subcellularLocation>
    <subcellularLocation>
        <location evidence="5">Mitochondrion</location>
    </subcellularLocation>
</comment>